<feature type="region of interest" description="Disordered" evidence="1">
    <location>
        <begin position="1"/>
        <end position="27"/>
    </location>
</feature>
<feature type="compositionally biased region" description="Basic and acidic residues" evidence="1">
    <location>
        <begin position="1"/>
        <end position="19"/>
    </location>
</feature>
<dbReference type="AlphaFoldDB" id="A0A401KIG2"/>
<evidence type="ECO:0000313" key="2">
    <source>
        <dbReference type="EMBL" id="GCB18982.1"/>
    </source>
</evidence>
<keyword evidence="3" id="KW-1185">Reference proteome</keyword>
<dbReference type="Proteomes" id="UP000286921">
    <property type="component" value="Unassembled WGS sequence"/>
</dbReference>
<sequence>MPKRDKYADNKRLADRIESSGRPVDIPCEFDRSKQEVDREWDELKRNERKVAADLEAAQKQFMQYSEKMNQAMAKIIHLQKHQQFLKDRGGQMLDHDSEVLEQLDEEDPPNTEDL</sequence>
<evidence type="ECO:0000256" key="1">
    <source>
        <dbReference type="SAM" id="MobiDB-lite"/>
    </source>
</evidence>
<evidence type="ECO:0000313" key="3">
    <source>
        <dbReference type="Proteomes" id="UP000286921"/>
    </source>
</evidence>
<comment type="caution">
    <text evidence="2">The sequence shown here is derived from an EMBL/GenBank/DDBJ whole genome shotgun (WGS) entry which is preliminary data.</text>
</comment>
<name>A0A401KIG2_ASPAW</name>
<feature type="region of interest" description="Disordered" evidence="1">
    <location>
        <begin position="96"/>
        <end position="115"/>
    </location>
</feature>
<accession>A0A401KIG2</accession>
<organism evidence="2 3">
    <name type="scientific">Aspergillus awamori</name>
    <name type="common">Black koji mold</name>
    <dbReference type="NCBI Taxonomy" id="105351"/>
    <lineage>
        <taxon>Eukaryota</taxon>
        <taxon>Fungi</taxon>
        <taxon>Dikarya</taxon>
        <taxon>Ascomycota</taxon>
        <taxon>Pezizomycotina</taxon>
        <taxon>Eurotiomycetes</taxon>
        <taxon>Eurotiomycetidae</taxon>
        <taxon>Eurotiales</taxon>
        <taxon>Aspergillaceae</taxon>
        <taxon>Aspergillus</taxon>
    </lineage>
</organism>
<protein>
    <submittedName>
        <fullName evidence="2">Uncharacterized protein</fullName>
    </submittedName>
</protein>
<reference evidence="2 3" key="1">
    <citation type="submission" date="2016-09" db="EMBL/GenBank/DDBJ databases">
        <title>Aspergillus awamori IFM 58123T.</title>
        <authorList>
            <person name="Kusuya Y."/>
            <person name="Shimizu M."/>
            <person name="Takahashi H."/>
            <person name="Yaguchi T."/>
        </authorList>
    </citation>
    <scope>NUCLEOTIDE SEQUENCE [LARGE SCALE GENOMIC DNA]</scope>
    <source>
        <strain evidence="2 3">IFM 58123</strain>
    </source>
</reference>
<feature type="compositionally biased region" description="Acidic residues" evidence="1">
    <location>
        <begin position="100"/>
        <end position="115"/>
    </location>
</feature>
<gene>
    <name evidence="2" type="ORF">AAWM_01867</name>
</gene>
<proteinExistence type="predicted"/>
<dbReference type="EMBL" id="BDHI01000001">
    <property type="protein sequence ID" value="GCB18982.1"/>
    <property type="molecule type" value="Genomic_DNA"/>
</dbReference>